<dbReference type="EMBL" id="CP018477">
    <property type="protein sequence ID" value="ASV76622.1"/>
    <property type="molecule type" value="Genomic_DNA"/>
</dbReference>
<keyword evidence="2" id="KW-1185">Reference proteome</keyword>
<reference evidence="1 2" key="1">
    <citation type="journal article" name="Front. Microbiol.">
        <title>Sugar Metabolism of the First Thermophilic Planctomycete Thermogutta terrifontis: Comparative Genomic and Transcriptomic Approaches.</title>
        <authorList>
            <person name="Elcheninov A.G."/>
            <person name="Menzel P."/>
            <person name="Gudbergsdottir S.R."/>
            <person name="Slesarev A.I."/>
            <person name="Kadnikov V.V."/>
            <person name="Krogh A."/>
            <person name="Bonch-Osmolovskaya E.A."/>
            <person name="Peng X."/>
            <person name="Kublanov I.V."/>
        </authorList>
    </citation>
    <scope>NUCLEOTIDE SEQUENCE [LARGE SCALE GENOMIC DNA]</scope>
    <source>
        <strain evidence="1 2">R1</strain>
    </source>
</reference>
<dbReference type="KEGG" id="ttf:THTE_4021"/>
<dbReference type="AlphaFoldDB" id="A0A286RL00"/>
<organism evidence="1 2">
    <name type="scientific">Thermogutta terrifontis</name>
    <dbReference type="NCBI Taxonomy" id="1331910"/>
    <lineage>
        <taxon>Bacteria</taxon>
        <taxon>Pseudomonadati</taxon>
        <taxon>Planctomycetota</taxon>
        <taxon>Planctomycetia</taxon>
        <taxon>Pirellulales</taxon>
        <taxon>Thermoguttaceae</taxon>
        <taxon>Thermogutta</taxon>
    </lineage>
</organism>
<dbReference type="Proteomes" id="UP000215086">
    <property type="component" value="Chromosome"/>
</dbReference>
<gene>
    <name evidence="1" type="ORF">THTE_4021</name>
</gene>
<sequence length="50" mass="5770">MLFCGGFDGLQSRWNVSQSFAKMDSSEDRFWPPQANEKFVTHCRGTKVSR</sequence>
<evidence type="ECO:0000313" key="2">
    <source>
        <dbReference type="Proteomes" id="UP000215086"/>
    </source>
</evidence>
<name>A0A286RL00_9BACT</name>
<proteinExistence type="predicted"/>
<protein>
    <submittedName>
        <fullName evidence="1">Uncharacterized protein</fullName>
    </submittedName>
</protein>
<evidence type="ECO:0000313" key="1">
    <source>
        <dbReference type="EMBL" id="ASV76622.1"/>
    </source>
</evidence>
<accession>A0A286RL00</accession>